<dbReference type="PROSITE" id="PS50837">
    <property type="entry name" value="NACHT"/>
    <property type="match status" value="1"/>
</dbReference>
<dbReference type="InterPro" id="IPR027417">
    <property type="entry name" value="P-loop_NTPase"/>
</dbReference>
<dbReference type="SUPFAM" id="SSF52540">
    <property type="entry name" value="P-loop containing nucleoside triphosphate hydrolases"/>
    <property type="match status" value="1"/>
</dbReference>
<dbReference type="EMBL" id="MU151111">
    <property type="protein sequence ID" value="KAF9450188.1"/>
    <property type="molecule type" value="Genomic_DNA"/>
</dbReference>
<evidence type="ECO:0000313" key="3">
    <source>
        <dbReference type="EMBL" id="KAF9450188.1"/>
    </source>
</evidence>
<comment type="caution">
    <text evidence="3">The sequence shown here is derived from an EMBL/GenBank/DDBJ whole genome shotgun (WGS) entry which is preliminary data.</text>
</comment>
<organism evidence="3 4">
    <name type="scientific">Macrolepiota fuliginosa MF-IS2</name>
    <dbReference type="NCBI Taxonomy" id="1400762"/>
    <lineage>
        <taxon>Eukaryota</taxon>
        <taxon>Fungi</taxon>
        <taxon>Dikarya</taxon>
        <taxon>Basidiomycota</taxon>
        <taxon>Agaricomycotina</taxon>
        <taxon>Agaricomycetes</taxon>
        <taxon>Agaricomycetidae</taxon>
        <taxon>Agaricales</taxon>
        <taxon>Agaricineae</taxon>
        <taxon>Agaricaceae</taxon>
        <taxon>Macrolepiota</taxon>
    </lineage>
</organism>
<dbReference type="Gene3D" id="3.40.50.300">
    <property type="entry name" value="P-loop containing nucleotide triphosphate hydrolases"/>
    <property type="match status" value="1"/>
</dbReference>
<reference evidence="3" key="1">
    <citation type="submission" date="2020-11" db="EMBL/GenBank/DDBJ databases">
        <authorList>
            <consortium name="DOE Joint Genome Institute"/>
            <person name="Ahrendt S."/>
            <person name="Riley R."/>
            <person name="Andreopoulos W."/>
            <person name="Labutti K."/>
            <person name="Pangilinan J."/>
            <person name="Ruiz-Duenas F.J."/>
            <person name="Barrasa J.M."/>
            <person name="Sanchez-Garcia M."/>
            <person name="Camarero S."/>
            <person name="Miyauchi S."/>
            <person name="Serrano A."/>
            <person name="Linde D."/>
            <person name="Babiker R."/>
            <person name="Drula E."/>
            <person name="Ayuso-Fernandez I."/>
            <person name="Pacheco R."/>
            <person name="Padilla G."/>
            <person name="Ferreira P."/>
            <person name="Barriuso J."/>
            <person name="Kellner H."/>
            <person name="Castanera R."/>
            <person name="Alfaro M."/>
            <person name="Ramirez L."/>
            <person name="Pisabarro A.G."/>
            <person name="Kuo A."/>
            <person name="Tritt A."/>
            <person name="Lipzen A."/>
            <person name="He G."/>
            <person name="Yan M."/>
            <person name="Ng V."/>
            <person name="Cullen D."/>
            <person name="Martin F."/>
            <person name="Rosso M.-N."/>
            <person name="Henrissat B."/>
            <person name="Hibbett D."/>
            <person name="Martinez A.T."/>
            <person name="Grigoriev I.V."/>
        </authorList>
    </citation>
    <scope>NUCLEOTIDE SEQUENCE</scope>
    <source>
        <strain evidence="3">MF-IS2</strain>
    </source>
</reference>
<keyword evidence="1" id="KW-0677">Repeat</keyword>
<dbReference type="PANTHER" id="PTHR10039">
    <property type="entry name" value="AMELOGENIN"/>
    <property type="match status" value="1"/>
</dbReference>
<accession>A0A9P6C6H4</accession>
<feature type="domain" description="NACHT" evidence="2">
    <location>
        <begin position="64"/>
        <end position="215"/>
    </location>
</feature>
<dbReference type="InterPro" id="IPR056884">
    <property type="entry name" value="NPHP3-like_N"/>
</dbReference>
<dbReference type="AlphaFoldDB" id="A0A9P6C6H4"/>
<dbReference type="PANTHER" id="PTHR10039:SF5">
    <property type="entry name" value="NACHT DOMAIN-CONTAINING PROTEIN"/>
    <property type="match status" value="1"/>
</dbReference>
<gene>
    <name evidence="3" type="ORF">P691DRAFT_498084</name>
</gene>
<evidence type="ECO:0000256" key="1">
    <source>
        <dbReference type="ARBA" id="ARBA00022737"/>
    </source>
</evidence>
<dbReference type="OrthoDB" id="6084525at2759"/>
<dbReference type="Proteomes" id="UP000807342">
    <property type="component" value="Unassembled WGS sequence"/>
</dbReference>
<protein>
    <recommendedName>
        <fullName evidence="2">NACHT domain-containing protein</fullName>
    </recommendedName>
</protein>
<name>A0A9P6C6H4_9AGAR</name>
<dbReference type="InterPro" id="IPR007111">
    <property type="entry name" value="NACHT_NTPase"/>
</dbReference>
<sequence length="613" mass="68919">MYKPVMNDINGPDNFMIGFAELTIPGASFDSSARSPPPRCHPGTRLAILQRALAFSADRQRNKKMLWIVGPAGVGKSAIMQTLAENVSKFTADSVVLGASLFLSVNGRNDGSKALATLAYQIAVRNLWYRQFIQDEVMNDPMLLEKSLPTQFSKFLVEPFLRHAADNDRVRFLILIDGLDECNGSDTQCEILGLIAFFCIQYPNAPLVWIVSSRPEPHITAFLSRANVASGYEKEEILINSDEAREDVERYLREELGKLRYKYLTLALTVQWPAEDDFLKLSAAADGLFAFASTTVRFIDDPASGNPVSQLGLVLEAIDHIPSPLNPYPIEGASHPMAMLDALYARVLSRVPPHVLPATKKLLLAIHMKIHNTLPNLCNWLGMTRYTAYSALHHLHSVLDIPTPGGAPGGLLQSFHKSFYDYLFDFKRSGMFRDHEYERAELEAECVQRIFNEILSGMNDHSGPGNPGTDGILVSWYYRDSPDLGGFIQNFLRHRATSTFLSNIFQANRREFWNRGFTHILKLIDISYLLSYGWTQNLQGFRDGLFDETRRAELKEYCVLSEIPIGKIETNNIDVESHLFRCESWSTHTPASDFRPVADDSTVMDIQIGILMV</sequence>
<dbReference type="Pfam" id="PF24883">
    <property type="entry name" value="NPHP3_N"/>
    <property type="match status" value="1"/>
</dbReference>
<evidence type="ECO:0000313" key="4">
    <source>
        <dbReference type="Proteomes" id="UP000807342"/>
    </source>
</evidence>
<evidence type="ECO:0000259" key="2">
    <source>
        <dbReference type="PROSITE" id="PS50837"/>
    </source>
</evidence>
<proteinExistence type="predicted"/>
<keyword evidence="4" id="KW-1185">Reference proteome</keyword>